<keyword evidence="1" id="KW-1133">Transmembrane helix</keyword>
<accession>A0A953JCR5</accession>
<dbReference type="SUPFAM" id="SSF56935">
    <property type="entry name" value="Porins"/>
    <property type="match status" value="1"/>
</dbReference>
<dbReference type="InterPro" id="IPR017467">
    <property type="entry name" value="CHP03016_PEP-CTERM"/>
</dbReference>
<protein>
    <submittedName>
        <fullName evidence="2">TIGR03016 family PEP-CTERM system-associated outer membrane protein</fullName>
    </submittedName>
</protein>
<keyword evidence="1" id="KW-0812">Transmembrane</keyword>
<evidence type="ECO:0000313" key="3">
    <source>
        <dbReference type="Proteomes" id="UP000705867"/>
    </source>
</evidence>
<feature type="transmembrane region" description="Helical" evidence="1">
    <location>
        <begin position="19"/>
        <end position="36"/>
    </location>
</feature>
<evidence type="ECO:0000313" key="2">
    <source>
        <dbReference type="EMBL" id="MBZ0156695.1"/>
    </source>
</evidence>
<dbReference type="AlphaFoldDB" id="A0A953JCR5"/>
<sequence length="427" mass="49220">MCTQAEVPVRSKRHQYRNLLSLVTAALIAFFTLFLLQEAGAGEFEIHPAVRVIEEYNDNVFLTREDRVDDFITRAIPSLALKYSAPLWTWDVSYALDYMHYAKGSRGDDTTHNLVAKGTIELLKERLFIKLNDDYGRVSLDVTRDFTRESSFVGQSDRNIFVANPYYIIRPAERSRITVGYIYSKTWYEEQGAVNKTDNVIYVEPAYDLTPRLTLNAGFRHTDNSNDKNDYTKNDVYLESRYEYADKSHAFLRVGNTWLNFTGVKKYSNIFWNAGVTHDFILFTGTLLVSMDYSEDPLGALIRENTYLAGVRADFSRTKANLTLAATQFKNAETRRTTTTKYGAGGSIIYELTLRTTGTFDFLAERLEEEVADTYRRRYVLGGKLDYLLWKDFTASLAYHYVDSYSPKLEGDTYSANRFFLELRKSF</sequence>
<dbReference type="NCBIfam" id="TIGR03016">
    <property type="entry name" value="pepcterm_hypo_1"/>
    <property type="match status" value="1"/>
</dbReference>
<evidence type="ECO:0000256" key="1">
    <source>
        <dbReference type="SAM" id="Phobius"/>
    </source>
</evidence>
<gene>
    <name evidence="2" type="ORF">K8I29_10875</name>
</gene>
<reference evidence="2" key="2">
    <citation type="submission" date="2021-08" db="EMBL/GenBank/DDBJ databases">
        <authorList>
            <person name="Dalcin Martins P."/>
        </authorList>
    </citation>
    <scope>NUCLEOTIDE SEQUENCE</scope>
    <source>
        <strain evidence="2">MAG_39</strain>
    </source>
</reference>
<dbReference type="EMBL" id="JAIOIV010000084">
    <property type="protein sequence ID" value="MBZ0156695.1"/>
    <property type="molecule type" value="Genomic_DNA"/>
</dbReference>
<keyword evidence="1" id="KW-0472">Membrane</keyword>
<reference evidence="2" key="1">
    <citation type="journal article" date="2021" name="bioRxiv">
        <title>Unraveling nitrogen, sulfur and carbon metabolic pathways and microbial community transcriptional responses to substrate deprivation and toxicity stresses in a bioreactor mimicking anoxic brackish coastal sediment conditions.</title>
        <authorList>
            <person name="Martins P.D."/>
            <person name="Echeveste M.J."/>
            <person name="Arshad A."/>
            <person name="Kurth J."/>
            <person name="Ouboter H."/>
            <person name="Jetten M.S.M."/>
            <person name="Welte C.U."/>
        </authorList>
    </citation>
    <scope>NUCLEOTIDE SEQUENCE</scope>
    <source>
        <strain evidence="2">MAG_39</strain>
    </source>
</reference>
<name>A0A953JCR5_9BACT</name>
<comment type="caution">
    <text evidence="2">The sequence shown here is derived from an EMBL/GenBank/DDBJ whole genome shotgun (WGS) entry which is preliminary data.</text>
</comment>
<dbReference type="Proteomes" id="UP000705867">
    <property type="component" value="Unassembled WGS sequence"/>
</dbReference>
<proteinExistence type="predicted"/>
<organism evidence="2 3">
    <name type="scientific">Candidatus Nitrobium versatile</name>
    <dbReference type="NCBI Taxonomy" id="2884831"/>
    <lineage>
        <taxon>Bacteria</taxon>
        <taxon>Pseudomonadati</taxon>
        <taxon>Nitrospirota</taxon>
        <taxon>Nitrospiria</taxon>
        <taxon>Nitrospirales</taxon>
        <taxon>Nitrospiraceae</taxon>
        <taxon>Candidatus Nitrobium</taxon>
    </lineage>
</organism>